<dbReference type="Pfam" id="PF04228">
    <property type="entry name" value="Zn_peptidase"/>
    <property type="match status" value="1"/>
</dbReference>
<dbReference type="AlphaFoldDB" id="A0A7I7QLT9"/>
<evidence type="ECO:0000313" key="2">
    <source>
        <dbReference type="EMBL" id="BBY27245.1"/>
    </source>
</evidence>
<sequence>MRFVGLGIDLGSLTRVWNRFPTSGPSIVVGRGYSLLSLTSDSPKRQDMIRLRRVVATCSVLLIAGCSSITEGRAVSTLYDPFRAGGLPAQDGPSGIRDDSPAPTGEVEDSDGGDVDKLALLSINDITDFWQQYYSETFDGDFVPVETLRSYDSDDPSSPTVCGASTYDEPNAFYCPRRNTMAWDRGVLVPNGREFFGDVSIAALMAHEYGHAIQHMAGLADDDTPVLVMEQQADCLAGTYIRWVAEGNSPRFDLSTGDGLNHVLAAGITLRDPLLGPDDDEMLEEGHGTALDRVSAFQIGFVSGASECAKIDLDEIEQRRGDLPMTLPVDEYGDVGVGEVPLDEDTLSLLMDVLGEVYQPEEAPTLSFDQTACPDAQPSPPASYCPSSNTISVDLGSMQQLGEPADESSYVLLQGDNTALSVLTSRYALAVQHENGDALDTPVAALRTACLTGVAQAAMADSVTAPGGGSLTLTAGDLDEAVAGLLTNGLAASNVDGQTVPAGFTRTVAYRSGLSGDRDLCYARFK</sequence>
<keyword evidence="3" id="KW-1185">Reference proteome</keyword>
<evidence type="ECO:0000256" key="1">
    <source>
        <dbReference type="SAM" id="MobiDB-lite"/>
    </source>
</evidence>
<evidence type="ECO:0000313" key="3">
    <source>
        <dbReference type="Proteomes" id="UP000467193"/>
    </source>
</evidence>
<dbReference type="SUPFAM" id="SSF55486">
    <property type="entry name" value="Metalloproteases ('zincins'), catalytic domain"/>
    <property type="match status" value="1"/>
</dbReference>
<proteinExistence type="predicted"/>
<dbReference type="EMBL" id="AP022588">
    <property type="protein sequence ID" value="BBY27245.1"/>
    <property type="molecule type" value="Genomic_DNA"/>
</dbReference>
<gene>
    <name evidence="2" type="primary">lpqM</name>
    <name evidence="2" type="ORF">MSEDJ_13410</name>
</gene>
<dbReference type="Proteomes" id="UP000467193">
    <property type="component" value="Chromosome"/>
</dbReference>
<feature type="region of interest" description="Disordered" evidence="1">
    <location>
        <begin position="86"/>
        <end position="113"/>
    </location>
</feature>
<accession>A0A7I7QLT9</accession>
<dbReference type="InterPro" id="IPR007343">
    <property type="entry name" value="Uncharacterised_pept_Zn_put"/>
</dbReference>
<dbReference type="KEGG" id="msei:MSEDJ_13410"/>
<organism evidence="2 3">
    <name type="scientific">Mycolicibacterium sediminis</name>
    <dbReference type="NCBI Taxonomy" id="1286180"/>
    <lineage>
        <taxon>Bacteria</taxon>
        <taxon>Bacillati</taxon>
        <taxon>Actinomycetota</taxon>
        <taxon>Actinomycetes</taxon>
        <taxon>Mycobacteriales</taxon>
        <taxon>Mycobacteriaceae</taxon>
        <taxon>Mycolicibacterium</taxon>
    </lineage>
</organism>
<reference evidence="2 3" key="1">
    <citation type="journal article" date="2019" name="Emerg. Microbes Infect.">
        <title>Comprehensive subspecies identification of 175 nontuberculous mycobacteria species based on 7547 genomic profiles.</title>
        <authorList>
            <person name="Matsumoto Y."/>
            <person name="Kinjo T."/>
            <person name="Motooka D."/>
            <person name="Nabeya D."/>
            <person name="Jung N."/>
            <person name="Uechi K."/>
            <person name="Horii T."/>
            <person name="Iida T."/>
            <person name="Fujita J."/>
            <person name="Nakamura S."/>
        </authorList>
    </citation>
    <scope>NUCLEOTIDE SEQUENCE [LARGE SCALE GENOMIC DNA]</scope>
    <source>
        <strain evidence="2 3">JCM 17899</strain>
    </source>
</reference>
<name>A0A7I7QLT9_9MYCO</name>
<protein>
    <submittedName>
        <fullName evidence="2">Peptidase</fullName>
    </submittedName>
</protein>